<dbReference type="AlphaFoldDB" id="A0A7I7YZ38"/>
<gene>
    <name evidence="1" type="ORF">MPRM_38730</name>
</gene>
<evidence type="ECO:0000313" key="1">
    <source>
        <dbReference type="EMBL" id="BBZ46592.1"/>
    </source>
</evidence>
<keyword evidence="2" id="KW-1185">Reference proteome</keyword>
<dbReference type="EMBL" id="AP022614">
    <property type="protein sequence ID" value="BBZ46592.1"/>
    <property type="molecule type" value="Genomic_DNA"/>
</dbReference>
<dbReference type="Proteomes" id="UP000467105">
    <property type="component" value="Chromosome"/>
</dbReference>
<reference evidence="1 2" key="1">
    <citation type="journal article" date="2019" name="Emerg. Microbes Infect.">
        <title>Comprehensive subspecies identification of 175 nontuberculous mycobacteria species based on 7547 genomic profiles.</title>
        <authorList>
            <person name="Matsumoto Y."/>
            <person name="Kinjo T."/>
            <person name="Motooka D."/>
            <person name="Nabeya D."/>
            <person name="Jung N."/>
            <person name="Uechi K."/>
            <person name="Horii T."/>
            <person name="Iida T."/>
            <person name="Fujita J."/>
            <person name="Nakamura S."/>
        </authorList>
    </citation>
    <scope>NUCLEOTIDE SEQUENCE [LARGE SCALE GENOMIC DNA]</scope>
    <source>
        <strain evidence="1 2">JCM 14742</strain>
    </source>
</reference>
<sequence>MAARAVQTDTNGTDVGLGRVALTNAAAMLDSAAADPALDPAHRDAAHALATAYRTATAMGSKSVATDAEFHAALDDINVKDAVLKNMCNGS</sequence>
<proteinExistence type="predicted"/>
<accession>A0A7I7YZ38</accession>
<protein>
    <submittedName>
        <fullName evidence="1">Uncharacterized protein</fullName>
    </submittedName>
</protein>
<organism evidence="1 2">
    <name type="scientific">Mycobacterium parmense</name>
    <dbReference type="NCBI Taxonomy" id="185642"/>
    <lineage>
        <taxon>Bacteria</taxon>
        <taxon>Bacillati</taxon>
        <taxon>Actinomycetota</taxon>
        <taxon>Actinomycetes</taxon>
        <taxon>Mycobacteriales</taxon>
        <taxon>Mycobacteriaceae</taxon>
        <taxon>Mycobacterium</taxon>
        <taxon>Mycobacterium simiae complex</taxon>
    </lineage>
</organism>
<name>A0A7I7YZ38_9MYCO</name>
<evidence type="ECO:0000313" key="2">
    <source>
        <dbReference type="Proteomes" id="UP000467105"/>
    </source>
</evidence>